<keyword evidence="2" id="KW-1185">Reference proteome</keyword>
<evidence type="ECO:0000313" key="2">
    <source>
        <dbReference type="Proteomes" id="UP000005237"/>
    </source>
</evidence>
<accession>A0A8R1EVG3</accession>
<dbReference type="EnsemblMetazoa" id="CJA43056.1">
    <property type="protein sequence ID" value="CJA43056.1"/>
    <property type="gene ID" value="WBGene00218904"/>
</dbReference>
<proteinExistence type="predicted"/>
<name>A0A8R1EVG3_CAEJA</name>
<protein>
    <submittedName>
        <fullName evidence="1">Uncharacterized protein</fullName>
    </submittedName>
</protein>
<dbReference type="Proteomes" id="UP000005237">
    <property type="component" value="Unassembled WGS sequence"/>
</dbReference>
<evidence type="ECO:0000313" key="1">
    <source>
        <dbReference type="EnsemblMetazoa" id="CJA43056.1"/>
    </source>
</evidence>
<dbReference type="AlphaFoldDB" id="A0A8R1EVG3"/>
<organism evidence="1 2">
    <name type="scientific">Caenorhabditis japonica</name>
    <dbReference type="NCBI Taxonomy" id="281687"/>
    <lineage>
        <taxon>Eukaryota</taxon>
        <taxon>Metazoa</taxon>
        <taxon>Ecdysozoa</taxon>
        <taxon>Nematoda</taxon>
        <taxon>Chromadorea</taxon>
        <taxon>Rhabditida</taxon>
        <taxon>Rhabditina</taxon>
        <taxon>Rhabditomorpha</taxon>
        <taxon>Rhabditoidea</taxon>
        <taxon>Rhabditidae</taxon>
        <taxon>Peloderinae</taxon>
        <taxon>Caenorhabditis</taxon>
    </lineage>
</organism>
<sequence>MDYSLCYGYRYNVSGRDTLLNVHFCAVSGSADCVSESYQTTQGEEFCNVFRPFLRGQNLFSFYFGLDSVSPAYKTKNGASGRIQRKNETIAAVLVLRANYCHEIC</sequence>
<reference evidence="2" key="1">
    <citation type="submission" date="2010-08" db="EMBL/GenBank/DDBJ databases">
        <authorList>
            <consortium name="Caenorhabditis japonica Sequencing Consortium"/>
            <person name="Wilson R.K."/>
        </authorList>
    </citation>
    <scope>NUCLEOTIDE SEQUENCE [LARGE SCALE GENOMIC DNA]</scope>
    <source>
        <strain evidence="2">DF5081</strain>
    </source>
</reference>
<reference evidence="1" key="2">
    <citation type="submission" date="2022-06" db="UniProtKB">
        <authorList>
            <consortium name="EnsemblMetazoa"/>
        </authorList>
    </citation>
    <scope>IDENTIFICATION</scope>
    <source>
        <strain evidence="1">DF5081</strain>
    </source>
</reference>